<dbReference type="Proteomes" id="UP000295662">
    <property type="component" value="Unassembled WGS sequence"/>
</dbReference>
<dbReference type="OrthoDB" id="195078at2"/>
<dbReference type="InterPro" id="IPR036366">
    <property type="entry name" value="PGBDSf"/>
</dbReference>
<protein>
    <submittedName>
        <fullName evidence="4">Putative peptidoglycan binding protein</fullName>
    </submittedName>
</protein>
<reference evidence="4 5" key="1">
    <citation type="submission" date="2019-03" db="EMBL/GenBank/DDBJ databases">
        <title>Genomic Encyclopedia of Archaeal and Bacterial Type Strains, Phase II (KMG-II): from individual species to whole genera.</title>
        <authorList>
            <person name="Goeker M."/>
        </authorList>
    </citation>
    <scope>NUCLEOTIDE SEQUENCE [LARGE SCALE GENOMIC DNA]</scope>
    <source>
        <strain evidence="4 5">ATCC 25309</strain>
    </source>
</reference>
<feature type="domain" description="Peptidoglycan binding-like" evidence="3">
    <location>
        <begin position="135"/>
        <end position="181"/>
    </location>
</feature>
<sequence>MKRNIATAALAAIALLAFTPDSQAKDKDDKRGPDKGSKGSSFFKKGGPDRHDDRHDHDHDHDRGRDDDDRRRFFAHPRSKFVVTLGNGYAGRGYYYGPPNANYYYQGSGVVYYSSRERVPRQYWGSSYSSTEMSVQRELAKRGYYNGPIDGSIGPGSRASIARYQRDRRLPVTGSIDSYLLRSLGL</sequence>
<feature type="signal peptide" evidence="2">
    <location>
        <begin position="1"/>
        <end position="24"/>
    </location>
</feature>
<keyword evidence="5" id="KW-1185">Reference proteome</keyword>
<evidence type="ECO:0000256" key="1">
    <source>
        <dbReference type="SAM" id="MobiDB-lite"/>
    </source>
</evidence>
<dbReference type="RefSeq" id="WP_133793196.1">
    <property type="nucleotide sequence ID" value="NZ_SOCA01000001.1"/>
</dbReference>
<keyword evidence="2" id="KW-0732">Signal</keyword>
<feature type="compositionally biased region" description="Basic and acidic residues" evidence="1">
    <location>
        <begin position="46"/>
        <end position="71"/>
    </location>
</feature>
<feature type="region of interest" description="Disordered" evidence="1">
    <location>
        <begin position="22"/>
        <end position="71"/>
    </location>
</feature>
<dbReference type="InterPro" id="IPR036365">
    <property type="entry name" value="PGBD-like_sf"/>
</dbReference>
<evidence type="ECO:0000259" key="3">
    <source>
        <dbReference type="Pfam" id="PF01471"/>
    </source>
</evidence>
<evidence type="ECO:0000313" key="4">
    <source>
        <dbReference type="EMBL" id="TDU81224.1"/>
    </source>
</evidence>
<accession>A0A4R7SQM8</accession>
<feature type="chain" id="PRO_5020421638" evidence="2">
    <location>
        <begin position="25"/>
        <end position="186"/>
    </location>
</feature>
<feature type="compositionally biased region" description="Basic and acidic residues" evidence="1">
    <location>
        <begin position="23"/>
        <end position="37"/>
    </location>
</feature>
<dbReference type="AlphaFoldDB" id="A0A4R7SQM8"/>
<gene>
    <name evidence="4" type="ORF">EI77_00527</name>
</gene>
<evidence type="ECO:0000256" key="2">
    <source>
        <dbReference type="SAM" id="SignalP"/>
    </source>
</evidence>
<proteinExistence type="predicted"/>
<dbReference type="SUPFAM" id="SSF47090">
    <property type="entry name" value="PGBD-like"/>
    <property type="match status" value="1"/>
</dbReference>
<dbReference type="InterPro" id="IPR002477">
    <property type="entry name" value="Peptidoglycan-bd-like"/>
</dbReference>
<comment type="caution">
    <text evidence="4">The sequence shown here is derived from an EMBL/GenBank/DDBJ whole genome shotgun (WGS) entry which is preliminary data.</text>
</comment>
<dbReference type="EMBL" id="SOCA01000001">
    <property type="protein sequence ID" value="TDU81224.1"/>
    <property type="molecule type" value="Genomic_DNA"/>
</dbReference>
<name>A0A4R7SQM8_9BACT</name>
<evidence type="ECO:0000313" key="5">
    <source>
        <dbReference type="Proteomes" id="UP000295662"/>
    </source>
</evidence>
<dbReference type="Pfam" id="PF01471">
    <property type="entry name" value="PG_binding_1"/>
    <property type="match status" value="1"/>
</dbReference>
<dbReference type="Gene3D" id="1.10.101.10">
    <property type="entry name" value="PGBD-like superfamily/PGBD"/>
    <property type="match status" value="1"/>
</dbReference>
<organism evidence="4 5">
    <name type="scientific">Prosthecobacter fusiformis</name>
    <dbReference type="NCBI Taxonomy" id="48464"/>
    <lineage>
        <taxon>Bacteria</taxon>
        <taxon>Pseudomonadati</taxon>
        <taxon>Verrucomicrobiota</taxon>
        <taxon>Verrucomicrobiia</taxon>
        <taxon>Verrucomicrobiales</taxon>
        <taxon>Verrucomicrobiaceae</taxon>
        <taxon>Prosthecobacter</taxon>
    </lineage>
</organism>